<name>A0A8D2Q6T2_VARKO</name>
<dbReference type="EC" id="5.2.1.8" evidence="1"/>
<dbReference type="Pfam" id="PF00160">
    <property type="entry name" value="Pro_isomerase"/>
    <property type="match status" value="1"/>
</dbReference>
<dbReference type="Ensembl" id="ENSVKKT00000023589.1">
    <property type="protein sequence ID" value="ENSVKKP00000023019.1"/>
    <property type="gene ID" value="ENSVKKG00000015284.1"/>
</dbReference>
<comment type="function">
    <text evidence="1">PPIases accelerate the folding of proteins. It catalyzes the cis-trans isomerization of proline imidic peptide bonds in oligopeptides.</text>
</comment>
<keyword evidence="4" id="KW-1185">Reference proteome</keyword>
<dbReference type="PRINTS" id="PR00153">
    <property type="entry name" value="CSAPPISMRASE"/>
</dbReference>
<dbReference type="InterPro" id="IPR002130">
    <property type="entry name" value="Cyclophilin-type_PPIase_dom"/>
</dbReference>
<reference evidence="3" key="2">
    <citation type="submission" date="2025-09" db="UniProtKB">
        <authorList>
            <consortium name="Ensembl"/>
        </authorList>
    </citation>
    <scope>IDENTIFICATION</scope>
</reference>
<dbReference type="GO" id="GO:0003755">
    <property type="term" value="F:peptidyl-prolyl cis-trans isomerase activity"/>
    <property type="evidence" value="ECO:0007669"/>
    <property type="project" value="UniProtKB-UniRule"/>
</dbReference>
<dbReference type="SUPFAM" id="SSF50891">
    <property type="entry name" value="Cyclophilin-like"/>
    <property type="match status" value="1"/>
</dbReference>
<sequence length="123" mass="13955">SCQELETHFWVHVPGGDLTHHNGTGDKYIYGEKFADENFLLKYKGPGILSTRNAGPNTKRSQFFICTAKTHWLDGKYMVFGYIKEGKNVVEVMECFGSRTEKKSKKITISLIVGSYYKIPLPS</sequence>
<evidence type="ECO:0000313" key="4">
    <source>
        <dbReference type="Proteomes" id="UP000694545"/>
    </source>
</evidence>
<dbReference type="Gene3D" id="2.40.100.10">
    <property type="entry name" value="Cyclophilin-like"/>
    <property type="match status" value="1"/>
</dbReference>
<keyword evidence="1" id="KW-0413">Isomerase</keyword>
<dbReference type="PANTHER" id="PTHR11071">
    <property type="entry name" value="PEPTIDYL-PROLYL CIS-TRANS ISOMERASE"/>
    <property type="match status" value="1"/>
</dbReference>
<dbReference type="PANTHER" id="PTHR11071:SF548">
    <property type="entry name" value="PEPTIDYL-PROLYL CIS-TRANS ISOMERASE"/>
    <property type="match status" value="1"/>
</dbReference>
<dbReference type="GO" id="GO:0005737">
    <property type="term" value="C:cytoplasm"/>
    <property type="evidence" value="ECO:0007669"/>
    <property type="project" value="TreeGrafter"/>
</dbReference>
<organism evidence="3 4">
    <name type="scientific">Varanus komodoensis</name>
    <name type="common">Komodo dragon</name>
    <dbReference type="NCBI Taxonomy" id="61221"/>
    <lineage>
        <taxon>Eukaryota</taxon>
        <taxon>Metazoa</taxon>
        <taxon>Chordata</taxon>
        <taxon>Craniata</taxon>
        <taxon>Vertebrata</taxon>
        <taxon>Euteleostomi</taxon>
        <taxon>Lepidosauria</taxon>
        <taxon>Squamata</taxon>
        <taxon>Bifurcata</taxon>
        <taxon>Unidentata</taxon>
        <taxon>Episquamata</taxon>
        <taxon>Toxicofera</taxon>
        <taxon>Anguimorpha</taxon>
        <taxon>Paleoanguimorpha</taxon>
        <taxon>Varanoidea</taxon>
        <taxon>Varanidae</taxon>
        <taxon>Varanus</taxon>
    </lineage>
</organism>
<dbReference type="PROSITE" id="PS50072">
    <property type="entry name" value="CSA_PPIASE_2"/>
    <property type="match status" value="1"/>
</dbReference>
<proteinExistence type="inferred from homology"/>
<comment type="catalytic activity">
    <reaction evidence="1">
        <text>[protein]-peptidylproline (omega=180) = [protein]-peptidylproline (omega=0)</text>
        <dbReference type="Rhea" id="RHEA:16237"/>
        <dbReference type="Rhea" id="RHEA-COMP:10747"/>
        <dbReference type="Rhea" id="RHEA-COMP:10748"/>
        <dbReference type="ChEBI" id="CHEBI:83833"/>
        <dbReference type="ChEBI" id="CHEBI:83834"/>
        <dbReference type="EC" id="5.2.1.8"/>
    </reaction>
</comment>
<comment type="similarity">
    <text evidence="1">Belongs to the cyclophilin-type PPIase family.</text>
</comment>
<evidence type="ECO:0000256" key="1">
    <source>
        <dbReference type="RuleBase" id="RU363019"/>
    </source>
</evidence>
<evidence type="ECO:0000259" key="2">
    <source>
        <dbReference type="PROSITE" id="PS50072"/>
    </source>
</evidence>
<dbReference type="Proteomes" id="UP000694545">
    <property type="component" value="Unplaced"/>
</dbReference>
<keyword evidence="1" id="KW-0697">Rotamase</keyword>
<dbReference type="InterPro" id="IPR029000">
    <property type="entry name" value="Cyclophilin-like_dom_sf"/>
</dbReference>
<protein>
    <recommendedName>
        <fullName evidence="1">Peptidyl-prolyl cis-trans isomerase</fullName>
        <shortName evidence="1">PPIase</shortName>
        <ecNumber evidence="1">5.2.1.8</ecNumber>
    </recommendedName>
</protein>
<feature type="domain" description="PPIase cyclophilin-type" evidence="2">
    <location>
        <begin position="13"/>
        <end position="110"/>
    </location>
</feature>
<reference evidence="3" key="1">
    <citation type="submission" date="2025-08" db="UniProtKB">
        <authorList>
            <consortium name="Ensembl"/>
        </authorList>
    </citation>
    <scope>IDENTIFICATION</scope>
</reference>
<dbReference type="GO" id="GO:0016018">
    <property type="term" value="F:cyclosporin A binding"/>
    <property type="evidence" value="ECO:0007669"/>
    <property type="project" value="TreeGrafter"/>
</dbReference>
<accession>A0A8D2Q6T2</accession>
<dbReference type="AlphaFoldDB" id="A0A8D2Q6T2"/>
<evidence type="ECO:0000313" key="3">
    <source>
        <dbReference type="Ensembl" id="ENSVKKP00000023019.1"/>
    </source>
</evidence>
<dbReference type="GO" id="GO:0006457">
    <property type="term" value="P:protein folding"/>
    <property type="evidence" value="ECO:0007669"/>
    <property type="project" value="TreeGrafter"/>
</dbReference>